<dbReference type="InterPro" id="IPR023984">
    <property type="entry name" value="rSAM_ocin_1"/>
</dbReference>
<protein>
    <submittedName>
        <fullName evidence="8">RiPP maturation radical SAM C-methyltransferase</fullName>
    </submittedName>
</protein>
<evidence type="ECO:0000259" key="7">
    <source>
        <dbReference type="SMART" id="SM00729"/>
    </source>
</evidence>
<dbReference type="SFLD" id="SFLDG01082">
    <property type="entry name" value="B12-binding_domain_containing"/>
    <property type="match status" value="1"/>
</dbReference>
<keyword evidence="4" id="KW-0408">Iron</keyword>
<feature type="compositionally biased region" description="Basic and acidic residues" evidence="6">
    <location>
        <begin position="636"/>
        <end position="648"/>
    </location>
</feature>
<evidence type="ECO:0000256" key="5">
    <source>
        <dbReference type="ARBA" id="ARBA00023014"/>
    </source>
</evidence>
<dbReference type="InterPro" id="IPR007197">
    <property type="entry name" value="rSAM"/>
</dbReference>
<dbReference type="Proteomes" id="UP001244136">
    <property type="component" value="Chromosome"/>
</dbReference>
<dbReference type="EMBL" id="CP123967">
    <property type="protein sequence ID" value="WGT48578.1"/>
    <property type="molecule type" value="Genomic_DNA"/>
</dbReference>
<dbReference type="Gene3D" id="3.80.30.20">
    <property type="entry name" value="tm_1862 like domain"/>
    <property type="match status" value="1"/>
</dbReference>
<dbReference type="InterPro" id="IPR006638">
    <property type="entry name" value="Elp3/MiaA/NifB-like_rSAM"/>
</dbReference>
<feature type="region of interest" description="Disordered" evidence="6">
    <location>
        <begin position="625"/>
        <end position="648"/>
    </location>
</feature>
<dbReference type="SFLD" id="SFLDF00324">
    <property type="entry name" value="bacteriocin_maturation"/>
    <property type="match status" value="1"/>
</dbReference>
<dbReference type="PANTHER" id="PTHR43409">
    <property type="entry name" value="ANAEROBIC MAGNESIUM-PROTOPORPHYRIN IX MONOMETHYL ESTER CYCLASE-RELATED"/>
    <property type="match status" value="1"/>
</dbReference>
<accession>A0ABY8Q1P2</accession>
<keyword evidence="5" id="KW-0411">Iron-sulfur</keyword>
<keyword evidence="9" id="KW-1185">Reference proteome</keyword>
<dbReference type="SMART" id="SM00729">
    <property type="entry name" value="Elp3"/>
    <property type="match status" value="1"/>
</dbReference>
<dbReference type="Gene3D" id="3.40.50.280">
    <property type="entry name" value="Cobalamin-binding domain"/>
    <property type="match status" value="1"/>
</dbReference>
<comment type="cofactor">
    <cofactor evidence="1">
        <name>[4Fe-4S] cluster</name>
        <dbReference type="ChEBI" id="CHEBI:49883"/>
    </cofactor>
</comment>
<dbReference type="SFLD" id="SFLDS00029">
    <property type="entry name" value="Radical_SAM"/>
    <property type="match status" value="1"/>
</dbReference>
<proteinExistence type="predicted"/>
<keyword evidence="3" id="KW-0479">Metal-binding</keyword>
<dbReference type="PANTHER" id="PTHR43409:SF7">
    <property type="entry name" value="BLL1977 PROTEIN"/>
    <property type="match status" value="1"/>
</dbReference>
<evidence type="ECO:0000256" key="3">
    <source>
        <dbReference type="ARBA" id="ARBA00022723"/>
    </source>
</evidence>
<evidence type="ECO:0000256" key="2">
    <source>
        <dbReference type="ARBA" id="ARBA00022691"/>
    </source>
</evidence>
<keyword evidence="2" id="KW-0949">S-adenosyl-L-methionine</keyword>
<name>A0ABY8Q1P2_9ACTN</name>
<reference evidence="8 9" key="1">
    <citation type="journal article" date="2008" name="Int. J. Syst. Evol. Microbiol.">
        <title>Tessaracoccus flavescens sp. nov., isolated from marine sediment.</title>
        <authorList>
            <person name="Lee D.W."/>
            <person name="Lee S.D."/>
        </authorList>
    </citation>
    <scope>NUCLEOTIDE SEQUENCE [LARGE SCALE GENOMIC DNA]</scope>
    <source>
        <strain evidence="8 9">T21</strain>
    </source>
</reference>
<gene>
    <name evidence="8" type="ORF">QH948_12450</name>
</gene>
<evidence type="ECO:0000256" key="6">
    <source>
        <dbReference type="SAM" id="MobiDB-lite"/>
    </source>
</evidence>
<dbReference type="InterPro" id="IPR051198">
    <property type="entry name" value="BchE-like"/>
</dbReference>
<evidence type="ECO:0000256" key="1">
    <source>
        <dbReference type="ARBA" id="ARBA00001966"/>
    </source>
</evidence>
<dbReference type="InterPro" id="IPR023404">
    <property type="entry name" value="rSAM_horseshoe"/>
</dbReference>
<evidence type="ECO:0000313" key="9">
    <source>
        <dbReference type="Proteomes" id="UP001244136"/>
    </source>
</evidence>
<feature type="domain" description="Elp3/MiaA/NifB-like radical SAM core" evidence="7">
    <location>
        <begin position="247"/>
        <end position="479"/>
    </location>
</feature>
<dbReference type="NCBIfam" id="TIGR03975">
    <property type="entry name" value="rSAM_ocin_1"/>
    <property type="match status" value="1"/>
</dbReference>
<evidence type="ECO:0000313" key="8">
    <source>
        <dbReference type="EMBL" id="WGT48578.1"/>
    </source>
</evidence>
<dbReference type="CDD" id="cd01335">
    <property type="entry name" value="Radical_SAM"/>
    <property type="match status" value="1"/>
</dbReference>
<dbReference type="Pfam" id="PF04055">
    <property type="entry name" value="Radical_SAM"/>
    <property type="match status" value="1"/>
</dbReference>
<evidence type="ECO:0000256" key="4">
    <source>
        <dbReference type="ARBA" id="ARBA00023004"/>
    </source>
</evidence>
<organism evidence="8 9">
    <name type="scientific">Tessaracoccus lacteus</name>
    <dbReference type="NCBI Taxonomy" id="3041766"/>
    <lineage>
        <taxon>Bacteria</taxon>
        <taxon>Bacillati</taxon>
        <taxon>Actinomycetota</taxon>
        <taxon>Actinomycetes</taxon>
        <taxon>Propionibacteriales</taxon>
        <taxon>Propionibacteriaceae</taxon>
        <taxon>Tessaracoccus</taxon>
    </lineage>
</organism>
<sequence>MPPLNDDRPSLGLSLVASAARSSGHTVEMLYSNLHCAHSIGVDLYRELCGAPNDSLLADIAFVRAVNPTLDIQPLMDILNQRMGEVFDVKRLGDTLERAYAPLSRFLDEETRRIASGSYDVIGLTAVFALFPTIIAIKKLREHGFDGEIILGGSHCEGPMGPALLELVPELDHVVRGYAEQSFPALLHRISCGQSAVGVPGVVTRHGSQVVAGPAAAPLHMDALPRVDYRHWFAEREALGLGKADTAWVPVETALGCWYGQAQQCTFCGLNGEQIAFASKSAERAFEEFRDVAESGGRFVYTTDPIIERSYFGSLLPKLAEAQLPLTIFYEVKSNISDNDVRALSQAGVRAIQPGIESLSSHVLQLMRKGVRPYQNIRVLISAARHGVGVGWNLLYGFPDEEPEDYDAMEALIPLLYHLEPPGIIDGAGGWVRLDRFSPMFNAPHDFGLENVRPHPIFADLWDAVAASPDARSVFDACYYFDYEYSDGRTPRTYVTGVMAELQRWHAVYRQAFLVGATLQGKLWVLDTRDPSDPRRLSMSGVDAWLLTACASGASPRRIAEESISAGFASREVADALDRLTDLGLLVLLDQRYLSLVVRLDEFVPTEVPVPLVWSALEVAAKNRMASPTPNPLATRNEREEVLHESVQ</sequence>
<dbReference type="InterPro" id="IPR058240">
    <property type="entry name" value="rSAM_sf"/>
</dbReference>
<dbReference type="SUPFAM" id="SSF102114">
    <property type="entry name" value="Radical SAM enzymes"/>
    <property type="match status" value="1"/>
</dbReference>